<dbReference type="Proteomes" id="UP000095751">
    <property type="component" value="Unassembled WGS sequence"/>
</dbReference>
<evidence type="ECO:0000313" key="2">
    <source>
        <dbReference type="EMBL" id="OEU10974.1"/>
    </source>
</evidence>
<protein>
    <submittedName>
        <fullName evidence="2">Uncharacterized protein</fullName>
    </submittedName>
</protein>
<accession>A0A1E7EYQ9</accession>
<dbReference type="KEGG" id="fcy:FRACYDRAFT_246075"/>
<evidence type="ECO:0000313" key="3">
    <source>
        <dbReference type="Proteomes" id="UP000095751"/>
    </source>
</evidence>
<evidence type="ECO:0000256" key="1">
    <source>
        <dbReference type="SAM" id="MobiDB-lite"/>
    </source>
</evidence>
<reference evidence="2 3" key="1">
    <citation type="submission" date="2016-09" db="EMBL/GenBank/DDBJ databases">
        <title>Extensive genetic diversity and differential bi-allelic expression allows diatom success in the polar Southern Ocean.</title>
        <authorList>
            <consortium name="DOE Joint Genome Institute"/>
            <person name="Mock T."/>
            <person name="Otillar R.P."/>
            <person name="Strauss J."/>
            <person name="Dupont C."/>
            <person name="Frickenhaus S."/>
            <person name="Maumus F."/>
            <person name="Mcmullan M."/>
            <person name="Sanges R."/>
            <person name="Schmutz J."/>
            <person name="Toseland A."/>
            <person name="Valas R."/>
            <person name="Veluchamy A."/>
            <person name="Ward B.J."/>
            <person name="Allen A."/>
            <person name="Barry K."/>
            <person name="Falciatore A."/>
            <person name="Ferrante M."/>
            <person name="Fortunato A.E."/>
            <person name="Gloeckner G."/>
            <person name="Gruber A."/>
            <person name="Hipkin R."/>
            <person name="Janech M."/>
            <person name="Kroth P."/>
            <person name="Leese F."/>
            <person name="Lindquist E."/>
            <person name="Lyon B.R."/>
            <person name="Martin J."/>
            <person name="Mayer C."/>
            <person name="Parker M."/>
            <person name="Quesneville H."/>
            <person name="Raymond J."/>
            <person name="Uhlig C."/>
            <person name="Valentin K.U."/>
            <person name="Worden A.Z."/>
            <person name="Armbrust E.V."/>
            <person name="Bowler C."/>
            <person name="Green B."/>
            <person name="Moulton V."/>
            <person name="Van Oosterhout C."/>
            <person name="Grigoriev I."/>
        </authorList>
    </citation>
    <scope>NUCLEOTIDE SEQUENCE [LARGE SCALE GENOMIC DNA]</scope>
    <source>
        <strain evidence="2 3">CCMP1102</strain>
    </source>
</reference>
<proteinExistence type="predicted"/>
<keyword evidence="3" id="KW-1185">Reference proteome</keyword>
<organism evidence="2 3">
    <name type="scientific">Fragilariopsis cylindrus CCMP1102</name>
    <dbReference type="NCBI Taxonomy" id="635003"/>
    <lineage>
        <taxon>Eukaryota</taxon>
        <taxon>Sar</taxon>
        <taxon>Stramenopiles</taxon>
        <taxon>Ochrophyta</taxon>
        <taxon>Bacillariophyta</taxon>
        <taxon>Bacillariophyceae</taxon>
        <taxon>Bacillariophycidae</taxon>
        <taxon>Bacillariales</taxon>
        <taxon>Bacillariaceae</taxon>
        <taxon>Fragilariopsis</taxon>
    </lineage>
</organism>
<dbReference type="AlphaFoldDB" id="A0A1E7EYQ9"/>
<dbReference type="EMBL" id="KV784369">
    <property type="protein sequence ID" value="OEU10974.1"/>
    <property type="molecule type" value="Genomic_DNA"/>
</dbReference>
<feature type="region of interest" description="Disordered" evidence="1">
    <location>
        <begin position="1"/>
        <end position="21"/>
    </location>
</feature>
<dbReference type="InParanoid" id="A0A1E7EYQ9"/>
<gene>
    <name evidence="2" type="ORF">FRACYDRAFT_246075</name>
</gene>
<name>A0A1E7EYQ9_9STRA</name>
<sequence length="113" mass="11759">MSSLVEQDVRNPLPSVPAVSNADLHTSSQAFRGHLVEAAVGEKVVEAAVGEKVVGEKVGAAVQGTGVGTERNTSTWSCNMYNKEQARGSEMTVGSAKYTTGSMYATFSSAATM</sequence>